<keyword evidence="1" id="KW-0812">Transmembrane</keyword>
<name>A0ABR8Z068_9MICO</name>
<gene>
    <name evidence="2" type="ORF">H9624_05115</name>
</gene>
<feature type="transmembrane region" description="Helical" evidence="1">
    <location>
        <begin position="21"/>
        <end position="42"/>
    </location>
</feature>
<protein>
    <submittedName>
        <fullName evidence="2">Uncharacterized protein</fullName>
    </submittedName>
</protein>
<proteinExistence type="predicted"/>
<comment type="caution">
    <text evidence="2">The sequence shown here is derived from an EMBL/GenBank/DDBJ whole genome shotgun (WGS) entry which is preliminary data.</text>
</comment>
<dbReference type="EMBL" id="JACSPO010000001">
    <property type="protein sequence ID" value="MBD8061701.1"/>
    <property type="molecule type" value="Genomic_DNA"/>
</dbReference>
<dbReference type="Proteomes" id="UP000661894">
    <property type="component" value="Unassembled WGS sequence"/>
</dbReference>
<keyword evidence="3" id="KW-1185">Reference proteome</keyword>
<keyword evidence="1" id="KW-1133">Transmembrane helix</keyword>
<organism evidence="2 3">
    <name type="scientific">Oceanitalea stevensii</name>
    <dbReference type="NCBI Taxonomy" id="2763072"/>
    <lineage>
        <taxon>Bacteria</taxon>
        <taxon>Bacillati</taxon>
        <taxon>Actinomycetota</taxon>
        <taxon>Actinomycetes</taxon>
        <taxon>Micrococcales</taxon>
        <taxon>Bogoriellaceae</taxon>
        <taxon>Georgenia</taxon>
    </lineage>
</organism>
<keyword evidence="1" id="KW-0472">Membrane</keyword>
<dbReference type="RefSeq" id="WP_251838769.1">
    <property type="nucleotide sequence ID" value="NZ_JACSPO010000001.1"/>
</dbReference>
<accession>A0ABR8Z068</accession>
<evidence type="ECO:0000313" key="2">
    <source>
        <dbReference type="EMBL" id="MBD8061701.1"/>
    </source>
</evidence>
<sequence length="50" mass="5119">MGDQQLPVLAPEPAEGVVRRVVVRCCLAAAAVYVASWTLGALKAALALLG</sequence>
<evidence type="ECO:0000313" key="3">
    <source>
        <dbReference type="Proteomes" id="UP000661894"/>
    </source>
</evidence>
<evidence type="ECO:0000256" key="1">
    <source>
        <dbReference type="SAM" id="Phobius"/>
    </source>
</evidence>
<reference evidence="2 3" key="1">
    <citation type="submission" date="2020-08" db="EMBL/GenBank/DDBJ databases">
        <title>A Genomic Blueprint of the Chicken Gut Microbiome.</title>
        <authorList>
            <person name="Gilroy R."/>
            <person name="Ravi A."/>
            <person name="Getino M."/>
            <person name="Pursley I."/>
            <person name="Horton D.L."/>
            <person name="Alikhan N.-F."/>
            <person name="Baker D."/>
            <person name="Gharbi K."/>
            <person name="Hall N."/>
            <person name="Watson M."/>
            <person name="Adriaenssens E.M."/>
            <person name="Foster-Nyarko E."/>
            <person name="Jarju S."/>
            <person name="Secka A."/>
            <person name="Antonio M."/>
            <person name="Oren A."/>
            <person name="Chaudhuri R."/>
            <person name="La Ragione R.M."/>
            <person name="Hildebrand F."/>
            <person name="Pallen M.J."/>
        </authorList>
    </citation>
    <scope>NUCLEOTIDE SEQUENCE [LARGE SCALE GENOMIC DNA]</scope>
    <source>
        <strain evidence="2 3">Sa1BUA1</strain>
    </source>
</reference>